<dbReference type="InterPro" id="IPR006385">
    <property type="entry name" value="HAD_hydro_SerB1"/>
</dbReference>
<reference evidence="1 2" key="1">
    <citation type="submission" date="2017-04" db="EMBL/GenBank/DDBJ databases">
        <authorList>
            <person name="Afonso C.L."/>
            <person name="Miller P.J."/>
            <person name="Scott M.A."/>
            <person name="Spackman E."/>
            <person name="Goraichik I."/>
            <person name="Dimitrov K.M."/>
            <person name="Suarez D.L."/>
            <person name="Swayne D.E."/>
        </authorList>
    </citation>
    <scope>NUCLEOTIDE SEQUENCE [LARGE SCALE GENOMIC DNA]</scope>
    <source>
        <strain evidence="1 2">DSM 23236</strain>
    </source>
</reference>
<dbReference type="GO" id="GO:0005737">
    <property type="term" value="C:cytoplasm"/>
    <property type="evidence" value="ECO:0007669"/>
    <property type="project" value="TreeGrafter"/>
</dbReference>
<organism evidence="1 2">
    <name type="scientific">Andreprevotia lacus DSM 23236</name>
    <dbReference type="NCBI Taxonomy" id="1121001"/>
    <lineage>
        <taxon>Bacteria</taxon>
        <taxon>Pseudomonadati</taxon>
        <taxon>Pseudomonadota</taxon>
        <taxon>Betaproteobacteria</taxon>
        <taxon>Neisseriales</taxon>
        <taxon>Chitinibacteraceae</taxon>
        <taxon>Andreprevotia</taxon>
    </lineage>
</organism>
<dbReference type="GO" id="GO:0000287">
    <property type="term" value="F:magnesium ion binding"/>
    <property type="evidence" value="ECO:0007669"/>
    <property type="project" value="TreeGrafter"/>
</dbReference>
<dbReference type="GO" id="GO:0006564">
    <property type="term" value="P:L-serine biosynthetic process"/>
    <property type="evidence" value="ECO:0007669"/>
    <property type="project" value="TreeGrafter"/>
</dbReference>
<name>A0A1W1XWY6_9NEIS</name>
<proteinExistence type="predicted"/>
<evidence type="ECO:0000313" key="2">
    <source>
        <dbReference type="Proteomes" id="UP000192761"/>
    </source>
</evidence>
<dbReference type="PANTHER" id="PTHR43344">
    <property type="entry name" value="PHOSPHOSERINE PHOSPHATASE"/>
    <property type="match status" value="1"/>
</dbReference>
<dbReference type="GO" id="GO:0036424">
    <property type="term" value="F:L-phosphoserine phosphatase activity"/>
    <property type="evidence" value="ECO:0007669"/>
    <property type="project" value="TreeGrafter"/>
</dbReference>
<keyword evidence="2" id="KW-1185">Reference proteome</keyword>
<dbReference type="InterPro" id="IPR023214">
    <property type="entry name" value="HAD_sf"/>
</dbReference>
<dbReference type="Pfam" id="PF12710">
    <property type="entry name" value="HAD"/>
    <property type="match status" value="1"/>
</dbReference>
<evidence type="ECO:0000313" key="1">
    <source>
        <dbReference type="EMBL" id="SMC28354.1"/>
    </source>
</evidence>
<accession>A0A1W1XWY6</accession>
<dbReference type="NCBIfam" id="TIGR01488">
    <property type="entry name" value="HAD-SF-IB"/>
    <property type="match status" value="1"/>
</dbReference>
<protein>
    <submittedName>
        <fullName evidence="1">HAD-superfamily subfamily IB hydrolase, TIGR01490</fullName>
    </submittedName>
</protein>
<dbReference type="Proteomes" id="UP000192761">
    <property type="component" value="Unassembled WGS sequence"/>
</dbReference>
<dbReference type="SUPFAM" id="SSF56784">
    <property type="entry name" value="HAD-like"/>
    <property type="match status" value="1"/>
</dbReference>
<dbReference type="InterPro" id="IPR036412">
    <property type="entry name" value="HAD-like_sf"/>
</dbReference>
<dbReference type="NCBIfam" id="TIGR01490">
    <property type="entry name" value="HAD-SF-IB-hyp1"/>
    <property type="match status" value="1"/>
</dbReference>
<dbReference type="EMBL" id="FWXD01000022">
    <property type="protein sequence ID" value="SMC28354.1"/>
    <property type="molecule type" value="Genomic_DNA"/>
</dbReference>
<dbReference type="AlphaFoldDB" id="A0A1W1XWY6"/>
<gene>
    <name evidence="1" type="ORF">SAMN02745857_03213</name>
</gene>
<dbReference type="Gene3D" id="3.40.50.1000">
    <property type="entry name" value="HAD superfamily/HAD-like"/>
    <property type="match status" value="1"/>
</dbReference>
<dbReference type="PANTHER" id="PTHR43344:SF14">
    <property type="entry name" value="HAD-IB FAMILY HYDROLASE"/>
    <property type="match status" value="1"/>
</dbReference>
<dbReference type="InterPro" id="IPR050582">
    <property type="entry name" value="HAD-like_SerB"/>
</dbReference>
<dbReference type="STRING" id="1121001.SAMN02745857_03213"/>
<keyword evidence="1" id="KW-0378">Hydrolase</keyword>
<sequence length="166" mass="18573">MSLARLAWPALKVWLGLTSRDHFKALLIARLFPDAPVARLKQLGREHASHIASLCRPAALNQIKWHQDQGHHLIMVSASLDFYLEPLARQLGFKNLLCTEVASCNGVCTGQIRGENCRASAKVRRLEELLGPLHQYEIHAYGDSDGDAEMLAISDHPAFKPFRKAR</sequence>
<dbReference type="Gene3D" id="1.20.1440.100">
    <property type="entry name" value="SG protein - dephosphorylation function"/>
    <property type="match status" value="1"/>
</dbReference>